<keyword evidence="3" id="KW-1185">Reference proteome</keyword>
<dbReference type="AlphaFoldDB" id="A0A937FHR0"/>
<protein>
    <submittedName>
        <fullName evidence="2">Uncharacterized protein</fullName>
    </submittedName>
</protein>
<keyword evidence="1" id="KW-0472">Membrane</keyword>
<evidence type="ECO:0000313" key="3">
    <source>
        <dbReference type="Proteomes" id="UP000623681"/>
    </source>
</evidence>
<reference evidence="2" key="1">
    <citation type="submission" date="2021-01" db="EMBL/GenBank/DDBJ databases">
        <title>Genome public.</title>
        <authorList>
            <person name="Liu C."/>
            <person name="Sun Q."/>
        </authorList>
    </citation>
    <scope>NUCLEOTIDE SEQUENCE</scope>
    <source>
        <strain evidence="2">YIM B02565</strain>
    </source>
</reference>
<comment type="caution">
    <text evidence="2">The sequence shown here is derived from an EMBL/GenBank/DDBJ whole genome shotgun (WGS) entry which is preliminary data.</text>
</comment>
<accession>A0A937FHR0</accession>
<keyword evidence="1" id="KW-1133">Transmembrane helix</keyword>
<keyword evidence="1" id="KW-0812">Transmembrane</keyword>
<dbReference type="Proteomes" id="UP000623681">
    <property type="component" value="Unassembled WGS sequence"/>
</dbReference>
<evidence type="ECO:0000313" key="2">
    <source>
        <dbReference type="EMBL" id="MBL4932253.1"/>
    </source>
</evidence>
<dbReference type="RefSeq" id="WP_202767620.1">
    <property type="nucleotide sequence ID" value="NZ_JAESWA010000022.1"/>
</dbReference>
<sequence length="225" mass="25907">MKKKVKRILLIVLIVVIVIIGILGVMVYKEIQTQNRVSAAIEKVIDGDLKPQDIDYKSLGKYGNFTRDISNAVIKYKTDSDEVINAYKKFNPSDIFSEKYMMNPVEGKKYIQDIIDTNLKYEKSVDQDTELLNNSVEKSPFSSRDKDQIRKIIDGLDKSTIKDAKSTLTSINTFYSKVQSIYDYLDSIKGRYTFEDNTIVFNSQQDMDKYDELIKEMKASENALK</sequence>
<organism evidence="2 3">
    <name type="scientific">Clostridium paridis</name>
    <dbReference type="NCBI Taxonomy" id="2803863"/>
    <lineage>
        <taxon>Bacteria</taxon>
        <taxon>Bacillati</taxon>
        <taxon>Bacillota</taxon>
        <taxon>Clostridia</taxon>
        <taxon>Eubacteriales</taxon>
        <taxon>Clostridiaceae</taxon>
        <taxon>Clostridium</taxon>
    </lineage>
</organism>
<feature type="transmembrane region" description="Helical" evidence="1">
    <location>
        <begin position="7"/>
        <end position="28"/>
    </location>
</feature>
<name>A0A937FHR0_9CLOT</name>
<gene>
    <name evidence="2" type="ORF">JK634_10580</name>
</gene>
<dbReference type="EMBL" id="JAESWA010000022">
    <property type="protein sequence ID" value="MBL4932253.1"/>
    <property type="molecule type" value="Genomic_DNA"/>
</dbReference>
<evidence type="ECO:0000256" key="1">
    <source>
        <dbReference type="SAM" id="Phobius"/>
    </source>
</evidence>
<proteinExistence type="predicted"/>